<reference evidence="3 4" key="1">
    <citation type="submission" date="2018-11" db="EMBL/GenBank/DDBJ databases">
        <authorList>
            <consortium name="Pathogen Informatics"/>
        </authorList>
    </citation>
    <scope>NUCLEOTIDE SEQUENCE [LARGE SCALE GENOMIC DNA]</scope>
</reference>
<accession>A0A3P7JP40</accession>
<dbReference type="InterPro" id="IPR001506">
    <property type="entry name" value="Peptidase_M12A"/>
</dbReference>
<dbReference type="EMBL" id="UYYB01118548">
    <property type="protein sequence ID" value="VDM82633.1"/>
    <property type="molecule type" value="Genomic_DNA"/>
</dbReference>
<dbReference type="GO" id="GO:0006508">
    <property type="term" value="P:proteolysis"/>
    <property type="evidence" value="ECO:0007669"/>
    <property type="project" value="InterPro"/>
</dbReference>
<feature type="domain" description="Peptidase M12A" evidence="2">
    <location>
        <begin position="1"/>
        <end position="21"/>
    </location>
</feature>
<dbReference type="OrthoDB" id="5848215at2759"/>
<evidence type="ECO:0000313" key="3">
    <source>
        <dbReference type="EMBL" id="VDM82633.1"/>
    </source>
</evidence>
<dbReference type="Proteomes" id="UP000270094">
    <property type="component" value="Unassembled WGS sequence"/>
</dbReference>
<organism evidence="3 4">
    <name type="scientific">Strongylus vulgaris</name>
    <name type="common">Blood worm</name>
    <dbReference type="NCBI Taxonomy" id="40348"/>
    <lineage>
        <taxon>Eukaryota</taxon>
        <taxon>Metazoa</taxon>
        <taxon>Ecdysozoa</taxon>
        <taxon>Nematoda</taxon>
        <taxon>Chromadorea</taxon>
        <taxon>Rhabditida</taxon>
        <taxon>Rhabditina</taxon>
        <taxon>Rhabditomorpha</taxon>
        <taxon>Strongyloidea</taxon>
        <taxon>Strongylidae</taxon>
        <taxon>Strongylus</taxon>
    </lineage>
</organism>
<sequence>MGSLMISFIDYKLINELYNCKEVCKGKEKVTCKYGGFVNPRSPNCDSCVCPGGYGGKDCSQRPMSACGQELNATKEWQDVELQISNDAPEKYADEYERCVSWIRVRILQSLTCASHCLHPWRMKLNFFL</sequence>
<evidence type="ECO:0000313" key="4">
    <source>
        <dbReference type="Proteomes" id="UP000270094"/>
    </source>
</evidence>
<evidence type="ECO:0000256" key="1">
    <source>
        <dbReference type="PROSITE-ProRule" id="PRU01211"/>
    </source>
</evidence>
<dbReference type="AlphaFoldDB" id="A0A3P7JP40"/>
<keyword evidence="4" id="KW-1185">Reference proteome</keyword>
<proteinExistence type="predicted"/>
<comment type="caution">
    <text evidence="1">Lacks conserved residue(s) required for the propagation of feature annotation.</text>
</comment>
<gene>
    <name evidence="3" type="ORF">SVUK_LOCUS17631</name>
</gene>
<evidence type="ECO:0000259" key="2">
    <source>
        <dbReference type="PROSITE" id="PS51864"/>
    </source>
</evidence>
<name>A0A3P7JP40_STRVU</name>
<dbReference type="PROSITE" id="PS51864">
    <property type="entry name" value="ASTACIN"/>
    <property type="match status" value="1"/>
</dbReference>
<protein>
    <recommendedName>
        <fullName evidence="2">Peptidase M12A domain-containing protein</fullName>
    </recommendedName>
</protein>
<dbReference type="GO" id="GO:0004222">
    <property type="term" value="F:metalloendopeptidase activity"/>
    <property type="evidence" value="ECO:0007669"/>
    <property type="project" value="InterPro"/>
</dbReference>